<proteinExistence type="predicted"/>
<sequence length="77" mass="8844">MGNKMLNFEEQCFVLMECLREKVEHLSLIPGMDKSAAFLDYSNLLKFKLGEVMSIEERKQLQGSGNSWNSAIMKDQL</sequence>
<keyword evidence="2" id="KW-1185">Reference proteome</keyword>
<evidence type="ECO:0000313" key="1">
    <source>
        <dbReference type="EMBL" id="KAE8678367.1"/>
    </source>
</evidence>
<accession>A0A6A2YK87</accession>
<dbReference type="EMBL" id="VEPZ02001337">
    <property type="protein sequence ID" value="KAE8678367.1"/>
    <property type="molecule type" value="Genomic_DNA"/>
</dbReference>
<protein>
    <submittedName>
        <fullName evidence="1">Multiple RNA-binding domain-containing protein 1-like</fullName>
    </submittedName>
</protein>
<name>A0A6A2YK87_HIBSY</name>
<dbReference type="Proteomes" id="UP000436088">
    <property type="component" value="Unassembled WGS sequence"/>
</dbReference>
<evidence type="ECO:0000313" key="2">
    <source>
        <dbReference type="Proteomes" id="UP000436088"/>
    </source>
</evidence>
<gene>
    <name evidence="1" type="ORF">F3Y22_tig00111427pilonHSYRG00614</name>
</gene>
<dbReference type="AlphaFoldDB" id="A0A6A2YK87"/>
<reference evidence="1" key="1">
    <citation type="submission" date="2019-09" db="EMBL/GenBank/DDBJ databases">
        <title>Draft genome information of white flower Hibiscus syriacus.</title>
        <authorList>
            <person name="Kim Y.-M."/>
        </authorList>
    </citation>
    <scope>NUCLEOTIDE SEQUENCE [LARGE SCALE GENOMIC DNA]</scope>
    <source>
        <strain evidence="1">YM2019G1</strain>
    </source>
</reference>
<comment type="caution">
    <text evidence="1">The sequence shown here is derived from an EMBL/GenBank/DDBJ whole genome shotgun (WGS) entry which is preliminary data.</text>
</comment>
<organism evidence="1 2">
    <name type="scientific">Hibiscus syriacus</name>
    <name type="common">Rose of Sharon</name>
    <dbReference type="NCBI Taxonomy" id="106335"/>
    <lineage>
        <taxon>Eukaryota</taxon>
        <taxon>Viridiplantae</taxon>
        <taxon>Streptophyta</taxon>
        <taxon>Embryophyta</taxon>
        <taxon>Tracheophyta</taxon>
        <taxon>Spermatophyta</taxon>
        <taxon>Magnoliopsida</taxon>
        <taxon>eudicotyledons</taxon>
        <taxon>Gunneridae</taxon>
        <taxon>Pentapetalae</taxon>
        <taxon>rosids</taxon>
        <taxon>malvids</taxon>
        <taxon>Malvales</taxon>
        <taxon>Malvaceae</taxon>
        <taxon>Malvoideae</taxon>
        <taxon>Hibiscus</taxon>
    </lineage>
</organism>